<comment type="subcellular location">
    <subcellularLocation>
        <location evidence="1 13 14">Cytoplasm</location>
    </subcellularLocation>
</comment>
<keyword evidence="7 13" id="KW-0227">DNA damage</keyword>
<keyword evidence="4 13" id="KW-0963">Cytoplasm</keyword>
<dbReference type="Proteomes" id="UP001595823">
    <property type="component" value="Unassembled WGS sequence"/>
</dbReference>
<evidence type="ECO:0000256" key="2">
    <source>
        <dbReference type="ARBA" id="ARBA00008016"/>
    </source>
</evidence>
<evidence type="ECO:0000256" key="13">
    <source>
        <dbReference type="HAMAP-Rule" id="MF_00365"/>
    </source>
</evidence>
<evidence type="ECO:0000256" key="1">
    <source>
        <dbReference type="ARBA" id="ARBA00004496"/>
    </source>
</evidence>
<dbReference type="EMBL" id="JBHSDK010000002">
    <property type="protein sequence ID" value="MFC4334161.1"/>
    <property type="molecule type" value="Genomic_DNA"/>
</dbReference>
<dbReference type="Pfam" id="PF02463">
    <property type="entry name" value="SMC_N"/>
    <property type="match status" value="1"/>
</dbReference>
<name>A0ABV8TUB9_9ACTN</name>
<sequence>MHVAQLELTDFRSWPHAHVAFETGPNLFIGPNGHGKTNLVEALVYLSSLRSHRVSSDAPLVRAGSEQAVIRTEIFHDARRLRADLAIIPGRSNQAKLNGTKLGRPRELLGALRAVAFTPEDLSLVRGEPSVRRRYLDEALTARQPRMAAVRSDYDRVLKQRNTLLRTSYLARKTSAAGPGSAEMSTLDAWDAHLATLGGDLMAARLSVIDDLVEPMAKSHADIADGRGDLTLDYRSSLAEKAGALPRDKGELTEMLHEALGAARKDDLDRGTTTVGPHRDDMDLTLGGLPVKGYASHGETWSVALAMRLGLFELLAGDGVAPILILDDVFAELDERRRLRLAEYALGAPQTLITCAVASDVPPGLDGPRFTVLEGSVERA</sequence>
<dbReference type="RefSeq" id="WP_380617892.1">
    <property type="nucleotide sequence ID" value="NZ_JBHSDK010000002.1"/>
</dbReference>
<dbReference type="InterPro" id="IPR018078">
    <property type="entry name" value="DNA-binding_RecF_CS"/>
</dbReference>
<dbReference type="HAMAP" id="MF_00365">
    <property type="entry name" value="RecF"/>
    <property type="match status" value="1"/>
</dbReference>
<organism evidence="16 17">
    <name type="scientific">Salininema proteolyticum</name>
    <dbReference type="NCBI Taxonomy" id="1607685"/>
    <lineage>
        <taxon>Bacteria</taxon>
        <taxon>Bacillati</taxon>
        <taxon>Actinomycetota</taxon>
        <taxon>Actinomycetes</taxon>
        <taxon>Glycomycetales</taxon>
        <taxon>Glycomycetaceae</taxon>
        <taxon>Salininema</taxon>
    </lineage>
</organism>
<dbReference type="Gene3D" id="1.20.1050.90">
    <property type="entry name" value="RecF/RecN/SMC, N-terminal domain"/>
    <property type="match status" value="1"/>
</dbReference>
<evidence type="ECO:0000256" key="8">
    <source>
        <dbReference type="ARBA" id="ARBA00022840"/>
    </source>
</evidence>
<comment type="function">
    <text evidence="12 13 14">The RecF protein is involved in DNA metabolism; it is required for DNA replication and normal SOS inducibility. RecF binds preferentially to single-stranded, linear DNA. It also seems to bind ATP.</text>
</comment>
<gene>
    <name evidence="13 16" type="primary">recF</name>
    <name evidence="16" type="ORF">ACFPET_03005</name>
</gene>
<keyword evidence="9 13" id="KW-0238">DNA-binding</keyword>
<evidence type="ECO:0000256" key="10">
    <source>
        <dbReference type="ARBA" id="ARBA00023204"/>
    </source>
</evidence>
<keyword evidence="8 13" id="KW-0067">ATP-binding</keyword>
<evidence type="ECO:0000256" key="6">
    <source>
        <dbReference type="ARBA" id="ARBA00022741"/>
    </source>
</evidence>
<feature type="binding site" evidence="13">
    <location>
        <begin position="30"/>
        <end position="37"/>
    </location>
    <ligand>
        <name>ATP</name>
        <dbReference type="ChEBI" id="CHEBI:30616"/>
    </ligand>
</feature>
<feature type="domain" description="RecF/RecN/SMC N-terminal" evidence="15">
    <location>
        <begin position="3"/>
        <end position="344"/>
    </location>
</feature>
<keyword evidence="10 13" id="KW-0234">DNA repair</keyword>
<accession>A0ABV8TUB9</accession>
<evidence type="ECO:0000256" key="9">
    <source>
        <dbReference type="ARBA" id="ARBA00023125"/>
    </source>
</evidence>
<evidence type="ECO:0000256" key="5">
    <source>
        <dbReference type="ARBA" id="ARBA00022705"/>
    </source>
</evidence>
<proteinExistence type="inferred from homology"/>
<dbReference type="InterPro" id="IPR001238">
    <property type="entry name" value="DNA-binding_RecF"/>
</dbReference>
<evidence type="ECO:0000313" key="17">
    <source>
        <dbReference type="Proteomes" id="UP001595823"/>
    </source>
</evidence>
<keyword evidence="6 13" id="KW-0547">Nucleotide-binding</keyword>
<dbReference type="InterPro" id="IPR027417">
    <property type="entry name" value="P-loop_NTPase"/>
</dbReference>
<evidence type="ECO:0000259" key="15">
    <source>
        <dbReference type="Pfam" id="PF02463"/>
    </source>
</evidence>
<dbReference type="PANTHER" id="PTHR32182:SF0">
    <property type="entry name" value="DNA REPLICATION AND REPAIR PROTEIN RECF"/>
    <property type="match status" value="1"/>
</dbReference>
<evidence type="ECO:0000256" key="4">
    <source>
        <dbReference type="ARBA" id="ARBA00022490"/>
    </source>
</evidence>
<evidence type="ECO:0000256" key="12">
    <source>
        <dbReference type="ARBA" id="ARBA00025401"/>
    </source>
</evidence>
<evidence type="ECO:0000256" key="7">
    <source>
        <dbReference type="ARBA" id="ARBA00022763"/>
    </source>
</evidence>
<dbReference type="InterPro" id="IPR042174">
    <property type="entry name" value="RecF_2"/>
</dbReference>
<dbReference type="SUPFAM" id="SSF52540">
    <property type="entry name" value="P-loop containing nucleoside triphosphate hydrolases"/>
    <property type="match status" value="1"/>
</dbReference>
<dbReference type="InterPro" id="IPR003395">
    <property type="entry name" value="RecF/RecN/SMC_N"/>
</dbReference>
<evidence type="ECO:0000256" key="14">
    <source>
        <dbReference type="RuleBase" id="RU000578"/>
    </source>
</evidence>
<dbReference type="PROSITE" id="PS00617">
    <property type="entry name" value="RECF_1"/>
    <property type="match status" value="1"/>
</dbReference>
<dbReference type="NCBIfam" id="TIGR00611">
    <property type="entry name" value="recf"/>
    <property type="match status" value="1"/>
</dbReference>
<evidence type="ECO:0000256" key="11">
    <source>
        <dbReference type="ARBA" id="ARBA00023236"/>
    </source>
</evidence>
<comment type="similarity">
    <text evidence="2 13 14">Belongs to the RecF family.</text>
</comment>
<keyword evidence="11 13" id="KW-0742">SOS response</keyword>
<dbReference type="Gene3D" id="3.40.50.300">
    <property type="entry name" value="P-loop containing nucleotide triphosphate hydrolases"/>
    <property type="match status" value="1"/>
</dbReference>
<dbReference type="PANTHER" id="PTHR32182">
    <property type="entry name" value="DNA REPLICATION AND REPAIR PROTEIN RECF"/>
    <property type="match status" value="1"/>
</dbReference>
<keyword evidence="5 13" id="KW-0235">DNA replication</keyword>
<protein>
    <recommendedName>
        <fullName evidence="3 13">DNA replication and repair protein RecF</fullName>
    </recommendedName>
</protein>
<reference evidence="17" key="1">
    <citation type="journal article" date="2019" name="Int. J. Syst. Evol. Microbiol.">
        <title>The Global Catalogue of Microorganisms (GCM) 10K type strain sequencing project: providing services to taxonomists for standard genome sequencing and annotation.</title>
        <authorList>
            <consortium name="The Broad Institute Genomics Platform"/>
            <consortium name="The Broad Institute Genome Sequencing Center for Infectious Disease"/>
            <person name="Wu L."/>
            <person name="Ma J."/>
        </authorList>
    </citation>
    <scope>NUCLEOTIDE SEQUENCE [LARGE SCALE GENOMIC DNA]</scope>
    <source>
        <strain evidence="17">IBRC-M 10908</strain>
    </source>
</reference>
<comment type="caution">
    <text evidence="16">The sequence shown here is derived from an EMBL/GenBank/DDBJ whole genome shotgun (WGS) entry which is preliminary data.</text>
</comment>
<dbReference type="PROSITE" id="PS00618">
    <property type="entry name" value="RECF_2"/>
    <property type="match status" value="1"/>
</dbReference>
<evidence type="ECO:0000313" key="16">
    <source>
        <dbReference type="EMBL" id="MFC4334161.1"/>
    </source>
</evidence>
<keyword evidence="17" id="KW-1185">Reference proteome</keyword>
<evidence type="ECO:0000256" key="3">
    <source>
        <dbReference type="ARBA" id="ARBA00020170"/>
    </source>
</evidence>